<proteinExistence type="predicted"/>
<dbReference type="AlphaFoldDB" id="A0AB35J3U3"/>
<gene>
    <name evidence="1" type="ORF">PNU63_09190</name>
</gene>
<dbReference type="EMBL" id="JAQMLR010000008">
    <property type="protein sequence ID" value="MDB8738945.1"/>
    <property type="molecule type" value="Genomic_DNA"/>
</dbReference>
<organism evidence="1 2">
    <name type="scientific">Mediterraneibacter gnavus</name>
    <name type="common">Ruminococcus gnavus</name>
    <dbReference type="NCBI Taxonomy" id="33038"/>
    <lineage>
        <taxon>Bacteria</taxon>
        <taxon>Bacillati</taxon>
        <taxon>Bacillota</taxon>
        <taxon>Clostridia</taxon>
        <taxon>Lachnospirales</taxon>
        <taxon>Lachnospiraceae</taxon>
        <taxon>Mediterraneibacter</taxon>
    </lineage>
</organism>
<protein>
    <submittedName>
        <fullName evidence="1">Uncharacterized protein</fullName>
    </submittedName>
</protein>
<comment type="caution">
    <text evidence="1">The sequence shown here is derived from an EMBL/GenBank/DDBJ whole genome shotgun (WGS) entry which is preliminary data.</text>
</comment>
<accession>A0AB35J3U3</accession>
<dbReference type="Proteomes" id="UP001211731">
    <property type="component" value="Unassembled WGS sequence"/>
</dbReference>
<reference evidence="1" key="1">
    <citation type="submission" date="2023-01" db="EMBL/GenBank/DDBJ databases">
        <title>Human gut microbiome strain richness.</title>
        <authorList>
            <person name="Chen-Liaw A."/>
        </authorList>
    </citation>
    <scope>NUCLEOTIDE SEQUENCE</scope>
    <source>
        <strain evidence="1">1001217st1_A9_1001217B_191108</strain>
    </source>
</reference>
<name>A0AB35J3U3_MEDGN</name>
<dbReference type="SUPFAM" id="SSF56024">
    <property type="entry name" value="Phospholipase D/nuclease"/>
    <property type="match status" value="1"/>
</dbReference>
<evidence type="ECO:0000313" key="1">
    <source>
        <dbReference type="EMBL" id="MDB8738945.1"/>
    </source>
</evidence>
<sequence>MITRTEVEECFAVIDDEIVWHGGMNLLGKADVWDNLMRIRNSQVATELLEIALGYSEERRKSE</sequence>
<dbReference type="RefSeq" id="WP_181974022.1">
    <property type="nucleotide sequence ID" value="NZ_AP031447.1"/>
</dbReference>
<evidence type="ECO:0000313" key="2">
    <source>
        <dbReference type="Proteomes" id="UP001211731"/>
    </source>
</evidence>